<comment type="caution">
    <text evidence="1">The sequence shown here is derived from an EMBL/GenBank/DDBJ whole genome shotgun (WGS) entry which is preliminary data.</text>
</comment>
<accession>A0AAP0PXC7</accession>
<evidence type="ECO:0000313" key="2">
    <source>
        <dbReference type="Proteomes" id="UP001420932"/>
    </source>
</evidence>
<reference evidence="1 2" key="1">
    <citation type="submission" date="2024-01" db="EMBL/GenBank/DDBJ databases">
        <title>Genome assemblies of Stephania.</title>
        <authorList>
            <person name="Yang L."/>
        </authorList>
    </citation>
    <scope>NUCLEOTIDE SEQUENCE [LARGE SCALE GENOMIC DNA]</scope>
    <source>
        <strain evidence="1">YNDBR</strain>
        <tissue evidence="1">Leaf</tissue>
    </source>
</reference>
<keyword evidence="2" id="KW-1185">Reference proteome</keyword>
<dbReference type="Proteomes" id="UP001420932">
    <property type="component" value="Unassembled WGS sequence"/>
</dbReference>
<name>A0AAP0PXC7_9MAGN</name>
<sequence length="81" mass="8854">MASTGSTANEQVDYVFKKVLIGDSAVGLQFYKKSLYSACWFKAVSPRLPAGNYPVAHVSYELNVLGFKVRPLMNAPPPVMS</sequence>
<organism evidence="1 2">
    <name type="scientific">Stephania yunnanensis</name>
    <dbReference type="NCBI Taxonomy" id="152371"/>
    <lineage>
        <taxon>Eukaryota</taxon>
        <taxon>Viridiplantae</taxon>
        <taxon>Streptophyta</taxon>
        <taxon>Embryophyta</taxon>
        <taxon>Tracheophyta</taxon>
        <taxon>Spermatophyta</taxon>
        <taxon>Magnoliopsida</taxon>
        <taxon>Ranunculales</taxon>
        <taxon>Menispermaceae</taxon>
        <taxon>Menispermoideae</taxon>
        <taxon>Cissampelideae</taxon>
        <taxon>Stephania</taxon>
    </lineage>
</organism>
<proteinExistence type="predicted"/>
<gene>
    <name evidence="1" type="ORF">Syun_006219</name>
</gene>
<dbReference type="EMBL" id="JBBNAF010000003">
    <property type="protein sequence ID" value="KAK9159878.1"/>
    <property type="molecule type" value="Genomic_DNA"/>
</dbReference>
<evidence type="ECO:0000313" key="1">
    <source>
        <dbReference type="EMBL" id="KAK9159878.1"/>
    </source>
</evidence>
<dbReference type="AlphaFoldDB" id="A0AAP0PXC7"/>
<protein>
    <submittedName>
        <fullName evidence="1">Uncharacterized protein</fullName>
    </submittedName>
</protein>